<accession>A0A9P9BIC2</accession>
<proteinExistence type="predicted"/>
<protein>
    <submittedName>
        <fullName evidence="2">Uncharacterized protein</fullName>
    </submittedName>
</protein>
<organism evidence="2 3">
    <name type="scientific">Microdochium trichocladiopsis</name>
    <dbReference type="NCBI Taxonomy" id="1682393"/>
    <lineage>
        <taxon>Eukaryota</taxon>
        <taxon>Fungi</taxon>
        <taxon>Dikarya</taxon>
        <taxon>Ascomycota</taxon>
        <taxon>Pezizomycotina</taxon>
        <taxon>Sordariomycetes</taxon>
        <taxon>Xylariomycetidae</taxon>
        <taxon>Xylariales</taxon>
        <taxon>Microdochiaceae</taxon>
        <taxon>Microdochium</taxon>
    </lineage>
</organism>
<feature type="compositionally biased region" description="Low complexity" evidence="1">
    <location>
        <begin position="89"/>
        <end position="101"/>
    </location>
</feature>
<dbReference type="GeneID" id="70186817"/>
<evidence type="ECO:0000313" key="3">
    <source>
        <dbReference type="Proteomes" id="UP000756346"/>
    </source>
</evidence>
<name>A0A9P9BIC2_9PEZI</name>
<evidence type="ECO:0000313" key="2">
    <source>
        <dbReference type="EMBL" id="KAH7021430.1"/>
    </source>
</evidence>
<comment type="caution">
    <text evidence="2">The sequence shown here is derived from an EMBL/GenBank/DDBJ whole genome shotgun (WGS) entry which is preliminary data.</text>
</comment>
<keyword evidence="3" id="KW-1185">Reference proteome</keyword>
<dbReference type="RefSeq" id="XP_046007631.1">
    <property type="nucleotide sequence ID" value="XM_046157271.1"/>
</dbReference>
<dbReference type="EMBL" id="JAGTJQ010000010">
    <property type="protein sequence ID" value="KAH7021430.1"/>
    <property type="molecule type" value="Genomic_DNA"/>
</dbReference>
<sequence length="159" mass="15535">MAFPFGNKKKSAAATQASDDASVLVNVPKEPGKLKTFMIGTFGCFFPDGASVIGEAPKAVRPVVVANGGQGSNAATPTDPVAARPGTSAGAAVTTTGNGNGNVARAPEELIAFSNILAGVGQDGVGSGQAAPQQAAAAANEAQASAKVDKGKAVDVKAK</sequence>
<dbReference type="AlphaFoldDB" id="A0A9P9BIC2"/>
<dbReference type="Proteomes" id="UP000756346">
    <property type="component" value="Unassembled WGS sequence"/>
</dbReference>
<reference evidence="2" key="1">
    <citation type="journal article" date="2021" name="Nat. Commun.">
        <title>Genetic determinants of endophytism in the Arabidopsis root mycobiome.</title>
        <authorList>
            <person name="Mesny F."/>
            <person name="Miyauchi S."/>
            <person name="Thiergart T."/>
            <person name="Pickel B."/>
            <person name="Atanasova L."/>
            <person name="Karlsson M."/>
            <person name="Huettel B."/>
            <person name="Barry K.W."/>
            <person name="Haridas S."/>
            <person name="Chen C."/>
            <person name="Bauer D."/>
            <person name="Andreopoulos W."/>
            <person name="Pangilinan J."/>
            <person name="LaButti K."/>
            <person name="Riley R."/>
            <person name="Lipzen A."/>
            <person name="Clum A."/>
            <person name="Drula E."/>
            <person name="Henrissat B."/>
            <person name="Kohler A."/>
            <person name="Grigoriev I.V."/>
            <person name="Martin F.M."/>
            <person name="Hacquard S."/>
        </authorList>
    </citation>
    <scope>NUCLEOTIDE SEQUENCE</scope>
    <source>
        <strain evidence="2">MPI-CAGE-CH-0230</strain>
    </source>
</reference>
<dbReference type="OrthoDB" id="4787569at2759"/>
<gene>
    <name evidence="2" type="ORF">B0I36DRAFT_354090</name>
</gene>
<feature type="region of interest" description="Disordered" evidence="1">
    <location>
        <begin position="1"/>
        <end position="20"/>
    </location>
</feature>
<feature type="region of interest" description="Disordered" evidence="1">
    <location>
        <begin position="70"/>
        <end position="101"/>
    </location>
</feature>
<evidence type="ECO:0000256" key="1">
    <source>
        <dbReference type="SAM" id="MobiDB-lite"/>
    </source>
</evidence>